<evidence type="ECO:0000256" key="5">
    <source>
        <dbReference type="ARBA" id="ARBA00023242"/>
    </source>
</evidence>
<dbReference type="PANTHER" id="PTHR48019">
    <property type="entry name" value="SERUM RESPONSE FACTOR HOMOLOG"/>
    <property type="match status" value="1"/>
</dbReference>
<feature type="compositionally biased region" description="Basic residues" evidence="6">
    <location>
        <begin position="535"/>
        <end position="545"/>
    </location>
</feature>
<evidence type="ECO:0000256" key="2">
    <source>
        <dbReference type="ARBA" id="ARBA00023015"/>
    </source>
</evidence>
<feature type="region of interest" description="Disordered" evidence="6">
    <location>
        <begin position="327"/>
        <end position="624"/>
    </location>
</feature>
<dbReference type="InterPro" id="IPR036879">
    <property type="entry name" value="TF_MADSbox_sf"/>
</dbReference>
<evidence type="ECO:0000313" key="9">
    <source>
        <dbReference type="Proteomes" id="UP000321518"/>
    </source>
</evidence>
<feature type="compositionally biased region" description="Acidic residues" evidence="6">
    <location>
        <begin position="152"/>
        <end position="162"/>
    </location>
</feature>
<evidence type="ECO:0000256" key="3">
    <source>
        <dbReference type="ARBA" id="ARBA00023125"/>
    </source>
</evidence>
<keyword evidence="5" id="KW-0539">Nucleus</keyword>
<reference evidence="8 9" key="1">
    <citation type="submission" date="2019-07" db="EMBL/GenBank/DDBJ databases">
        <title>Rhodotorula toruloides NBRC10032 genome sequencing.</title>
        <authorList>
            <person name="Shida Y."/>
            <person name="Takaku H."/>
            <person name="Ogasawara W."/>
            <person name="Mori K."/>
        </authorList>
    </citation>
    <scope>NUCLEOTIDE SEQUENCE [LARGE SCALE GENOMIC DNA]</scope>
    <source>
        <strain evidence="8 9">NBRC10032</strain>
    </source>
</reference>
<name>A0A511KMR1_RHOTO</name>
<dbReference type="Gene3D" id="3.40.1810.10">
    <property type="entry name" value="Transcription factor, MADS-box"/>
    <property type="match status" value="1"/>
</dbReference>
<dbReference type="GO" id="GO:0000987">
    <property type="term" value="F:cis-regulatory region sequence-specific DNA binding"/>
    <property type="evidence" value="ECO:0007669"/>
    <property type="project" value="InterPro"/>
</dbReference>
<dbReference type="CDD" id="cd00266">
    <property type="entry name" value="MADS_SRF_like"/>
    <property type="match status" value="1"/>
</dbReference>
<dbReference type="InterPro" id="IPR002100">
    <property type="entry name" value="TF_MADSbox"/>
</dbReference>
<dbReference type="GO" id="GO:0046983">
    <property type="term" value="F:protein dimerization activity"/>
    <property type="evidence" value="ECO:0007669"/>
    <property type="project" value="InterPro"/>
</dbReference>
<dbReference type="GO" id="GO:0045944">
    <property type="term" value="P:positive regulation of transcription by RNA polymerase II"/>
    <property type="evidence" value="ECO:0007669"/>
    <property type="project" value="InterPro"/>
</dbReference>
<keyword evidence="2" id="KW-0805">Transcription regulation</keyword>
<feature type="compositionally biased region" description="Low complexity" evidence="6">
    <location>
        <begin position="546"/>
        <end position="558"/>
    </location>
</feature>
<dbReference type="GO" id="GO:0005634">
    <property type="term" value="C:nucleus"/>
    <property type="evidence" value="ECO:0007669"/>
    <property type="project" value="UniProtKB-SubCell"/>
</dbReference>
<dbReference type="InterPro" id="IPR050142">
    <property type="entry name" value="MADS-box/MEF2_TF"/>
</dbReference>
<feature type="compositionally biased region" description="Pro residues" evidence="6">
    <location>
        <begin position="362"/>
        <end position="374"/>
    </location>
</feature>
<dbReference type="SMART" id="SM00432">
    <property type="entry name" value="MADS"/>
    <property type="match status" value="1"/>
</dbReference>
<proteinExistence type="predicted"/>
<dbReference type="OrthoDB" id="2284405at2759"/>
<dbReference type="AlphaFoldDB" id="A0A511KMR1"/>
<keyword evidence="3" id="KW-0238">DNA-binding</keyword>
<dbReference type="Pfam" id="PF00319">
    <property type="entry name" value="SRF-TF"/>
    <property type="match status" value="1"/>
</dbReference>
<evidence type="ECO:0000259" key="7">
    <source>
        <dbReference type="PROSITE" id="PS50066"/>
    </source>
</evidence>
<dbReference type="Proteomes" id="UP000321518">
    <property type="component" value="Unassembled WGS sequence"/>
</dbReference>
<dbReference type="PROSITE" id="PS50066">
    <property type="entry name" value="MADS_BOX_2"/>
    <property type="match status" value="1"/>
</dbReference>
<dbReference type="SUPFAM" id="SSF55455">
    <property type="entry name" value="SRF-like"/>
    <property type="match status" value="1"/>
</dbReference>
<sequence length="624" mass="64975">MATLAAPSFAPSSQPTTPSTFDPSAYLSTDFTPLPAFPPDFDDAALQNGMMVGIDPAQTTSSGSGGSSGSGASGMGGLGLGQPGGSGSFATGQGMVRTHSGSSSSGGSAGARGPVTRLRSGAVPPPGSRSAASGAGGGGGFISFDPDRGSDLEDDEEDDEDRQVEGRPKKRKSVRDLRSAAATQASAPPLPPPVTAAAATSKSEGEGGADGGEDKARRKIQIEYIEEKSKRHITFSKRKAGIMKKAYELSTLTGTQVLLLVVSESGWVYTFTTDKFKPLVKEDENGQLSAGQKLIAACLEAKDGPPNLSAAYQPTTASSTGNFEANSSVHGGQISLKTGQRSRPIATNRRVSGKARPAAIQPLPPMPLPLPTPPQGLMGDPTLPVPPNSAGIQMGQLPSPLSGGGGGGYLDPNPISPHGPRGSYPPRSGGAGGSYSLQQQQQQDYAEMMQRADMLQLQQQQQQQQQGAGQGGSGAQGGGGGGYDYDLYSTVPYYPPHDSRGLPPLPHSQQQQHDAGHPPLQHQRSFSHSHSVPHTPHRTLHHQASHGHLSASAAQQQSDYSDPYGQQNYTHHRDPTMMDPRNGGGWQTPHHHLQQQEGGSAQGTPVGVRQAQQHALYAGDDYAR</sequence>
<evidence type="ECO:0000256" key="6">
    <source>
        <dbReference type="SAM" id="MobiDB-lite"/>
    </source>
</evidence>
<feature type="compositionally biased region" description="Polar residues" evidence="6">
    <location>
        <begin position="522"/>
        <end position="532"/>
    </location>
</feature>
<feature type="compositionally biased region" description="Gly residues" evidence="6">
    <location>
        <begin position="468"/>
        <end position="483"/>
    </location>
</feature>
<feature type="compositionally biased region" description="Polar residues" evidence="6">
    <location>
        <begin position="10"/>
        <end position="22"/>
    </location>
</feature>
<dbReference type="PRINTS" id="PR00404">
    <property type="entry name" value="MADSDOMAIN"/>
</dbReference>
<dbReference type="FunFam" id="3.40.1810.10:FF:000002">
    <property type="entry name" value="Serum response factor b"/>
    <property type="match status" value="1"/>
</dbReference>
<evidence type="ECO:0000256" key="4">
    <source>
        <dbReference type="ARBA" id="ARBA00023163"/>
    </source>
</evidence>
<accession>A0A511KMR1</accession>
<feature type="compositionally biased region" description="Polar residues" evidence="6">
    <location>
        <begin position="327"/>
        <end position="341"/>
    </location>
</feature>
<evidence type="ECO:0000256" key="1">
    <source>
        <dbReference type="ARBA" id="ARBA00004123"/>
    </source>
</evidence>
<feature type="compositionally biased region" description="Low complexity" evidence="6">
    <location>
        <begin position="458"/>
        <end position="467"/>
    </location>
</feature>
<protein>
    <submittedName>
        <fullName evidence="8">Minichromosome maintenance protein 1</fullName>
    </submittedName>
</protein>
<keyword evidence="4" id="KW-0804">Transcription</keyword>
<comment type="subcellular location">
    <subcellularLocation>
        <location evidence="1">Nucleus</location>
    </subcellularLocation>
</comment>
<organism evidence="8 9">
    <name type="scientific">Rhodotorula toruloides</name>
    <name type="common">Yeast</name>
    <name type="synonym">Rhodosporidium toruloides</name>
    <dbReference type="NCBI Taxonomy" id="5286"/>
    <lineage>
        <taxon>Eukaryota</taxon>
        <taxon>Fungi</taxon>
        <taxon>Dikarya</taxon>
        <taxon>Basidiomycota</taxon>
        <taxon>Pucciniomycotina</taxon>
        <taxon>Microbotryomycetes</taxon>
        <taxon>Sporidiobolales</taxon>
        <taxon>Sporidiobolaceae</taxon>
        <taxon>Rhodotorula</taxon>
    </lineage>
</organism>
<feature type="compositionally biased region" description="Gly residues" evidence="6">
    <location>
        <begin position="63"/>
        <end position="87"/>
    </location>
</feature>
<feature type="compositionally biased region" description="Low complexity" evidence="6">
    <location>
        <begin position="416"/>
        <end position="443"/>
    </location>
</feature>
<dbReference type="EMBL" id="BJWK01000013">
    <property type="protein sequence ID" value="GEM11156.1"/>
    <property type="molecule type" value="Genomic_DNA"/>
</dbReference>
<evidence type="ECO:0000313" key="8">
    <source>
        <dbReference type="EMBL" id="GEM11156.1"/>
    </source>
</evidence>
<comment type="caution">
    <text evidence="8">The sequence shown here is derived from an EMBL/GenBank/DDBJ whole genome shotgun (WGS) entry which is preliminary data.</text>
</comment>
<feature type="domain" description="MADS-box" evidence="7">
    <location>
        <begin position="215"/>
        <end position="275"/>
    </location>
</feature>
<feature type="region of interest" description="Disordered" evidence="6">
    <location>
        <begin position="1"/>
        <end position="216"/>
    </location>
</feature>
<dbReference type="GO" id="GO:0000981">
    <property type="term" value="F:DNA-binding transcription factor activity, RNA polymerase II-specific"/>
    <property type="evidence" value="ECO:0007669"/>
    <property type="project" value="InterPro"/>
</dbReference>
<gene>
    <name evidence="8" type="ORF">Rt10032_c13g5173</name>
</gene>
<dbReference type="InterPro" id="IPR033897">
    <property type="entry name" value="SRF-like_MADS-box"/>
</dbReference>